<protein>
    <submittedName>
        <fullName evidence="1">Uncharacterized protein</fullName>
    </submittedName>
</protein>
<sequence length="69" mass="7653">MNRISASYAEYNDGIAGERPYGTLNCENSIESEGYGSEYEKIAETERMFTARLSNESLNGGYDSSKILV</sequence>
<dbReference type="EMBL" id="CABFNQ020000490">
    <property type="protein sequence ID" value="CAH0016959.1"/>
    <property type="molecule type" value="Genomic_DNA"/>
</dbReference>
<comment type="caution">
    <text evidence="1">The sequence shown here is derived from an EMBL/GenBank/DDBJ whole genome shotgun (WGS) entry which is preliminary data.</text>
</comment>
<accession>A0A9N9YGI3</accession>
<dbReference type="AlphaFoldDB" id="A0A9N9YGI3"/>
<evidence type="ECO:0000313" key="1">
    <source>
        <dbReference type="EMBL" id="CAH0016959.1"/>
    </source>
</evidence>
<evidence type="ECO:0000313" key="2">
    <source>
        <dbReference type="Proteomes" id="UP000696573"/>
    </source>
</evidence>
<name>A0A9N9YGI3_9HYPO</name>
<reference evidence="1" key="1">
    <citation type="submission" date="2021-10" db="EMBL/GenBank/DDBJ databases">
        <authorList>
            <person name="Piombo E."/>
        </authorList>
    </citation>
    <scope>NUCLEOTIDE SEQUENCE</scope>
</reference>
<proteinExistence type="predicted"/>
<dbReference type="Proteomes" id="UP000696573">
    <property type="component" value="Unassembled WGS sequence"/>
</dbReference>
<gene>
    <name evidence="1" type="ORF">CRHIZ90672A_00013220</name>
</gene>
<organism evidence="1 2">
    <name type="scientific">Clonostachys rhizophaga</name>
    <dbReference type="NCBI Taxonomy" id="160324"/>
    <lineage>
        <taxon>Eukaryota</taxon>
        <taxon>Fungi</taxon>
        <taxon>Dikarya</taxon>
        <taxon>Ascomycota</taxon>
        <taxon>Pezizomycotina</taxon>
        <taxon>Sordariomycetes</taxon>
        <taxon>Hypocreomycetidae</taxon>
        <taxon>Hypocreales</taxon>
        <taxon>Bionectriaceae</taxon>
        <taxon>Clonostachys</taxon>
    </lineage>
</organism>
<keyword evidence="2" id="KW-1185">Reference proteome</keyword>